<dbReference type="Proteomes" id="UP000230709">
    <property type="component" value="Chromosome"/>
</dbReference>
<keyword evidence="1" id="KW-1133">Transmembrane helix</keyword>
<dbReference type="KEGG" id="mtw:CQW49_13680"/>
<evidence type="ECO:0000313" key="3">
    <source>
        <dbReference type="Proteomes" id="UP000230709"/>
    </source>
</evidence>
<gene>
    <name evidence="2" type="ORF">CQW49_13680</name>
</gene>
<keyword evidence="1" id="KW-0472">Membrane</keyword>
<protein>
    <submittedName>
        <fullName evidence="2">Uncharacterized protein</fullName>
    </submittedName>
</protein>
<proteinExistence type="predicted"/>
<feature type="transmembrane region" description="Helical" evidence="1">
    <location>
        <begin position="48"/>
        <end position="69"/>
    </location>
</feature>
<dbReference type="AlphaFoldDB" id="A0A2D2D1G7"/>
<evidence type="ECO:0000313" key="2">
    <source>
        <dbReference type="EMBL" id="ATQ68814.1"/>
    </source>
</evidence>
<reference evidence="3" key="1">
    <citation type="submission" date="2017-10" db="EMBL/GenBank/DDBJ databases">
        <title>Completed PacBio SMRT sequence of Methylosinus trichosporium OB3b reveals presence of a third large plasmid.</title>
        <authorList>
            <person name="Charles T.C."/>
            <person name="Lynch M.D.J."/>
            <person name="Heil J.R."/>
            <person name="Cheng J."/>
        </authorList>
    </citation>
    <scope>NUCLEOTIDE SEQUENCE [LARGE SCALE GENOMIC DNA]</scope>
    <source>
        <strain evidence="3">OB3b</strain>
    </source>
</reference>
<keyword evidence="1" id="KW-0812">Transmembrane</keyword>
<evidence type="ECO:0000256" key="1">
    <source>
        <dbReference type="SAM" id="Phobius"/>
    </source>
</evidence>
<dbReference type="EMBL" id="CP023737">
    <property type="protein sequence ID" value="ATQ68814.1"/>
    <property type="molecule type" value="Genomic_DNA"/>
</dbReference>
<sequence>MIEHSSVPRTRYPRKSSALAIVASERRKEGDEHEIAATRNRGERLEGALTLISSCVGMATILLLFSLTATSR</sequence>
<organism evidence="2 3">
    <name type="scientific">Methylosinus trichosporium (strain ATCC 35070 / NCIMB 11131 / UNIQEM 75 / OB3b)</name>
    <dbReference type="NCBI Taxonomy" id="595536"/>
    <lineage>
        <taxon>Bacteria</taxon>
        <taxon>Pseudomonadati</taxon>
        <taxon>Pseudomonadota</taxon>
        <taxon>Alphaproteobacteria</taxon>
        <taxon>Hyphomicrobiales</taxon>
        <taxon>Methylocystaceae</taxon>
        <taxon>Methylosinus</taxon>
    </lineage>
</organism>
<accession>A0A2D2D1G7</accession>
<keyword evidence="3" id="KW-1185">Reference proteome</keyword>
<name>A0A2D2D1G7_METT3</name>